<evidence type="ECO:0000256" key="9">
    <source>
        <dbReference type="ARBA" id="ARBA00023299"/>
    </source>
</evidence>
<proteinExistence type="inferred from homology"/>
<keyword evidence="8" id="KW-0663">Pyridoxal phosphate</keyword>
<dbReference type="Proteomes" id="UP000678499">
    <property type="component" value="Unassembled WGS sequence"/>
</dbReference>
<dbReference type="Pfam" id="PF00266">
    <property type="entry name" value="Aminotran_5"/>
    <property type="match status" value="1"/>
</dbReference>
<keyword evidence="5" id="KW-0032">Aminotransferase</keyword>
<dbReference type="EC" id="2.6.1.52" evidence="4"/>
<keyword evidence="9" id="KW-0718">Serine biosynthesis</keyword>
<dbReference type="GO" id="GO:0006564">
    <property type="term" value="P:L-serine biosynthetic process"/>
    <property type="evidence" value="ECO:0007669"/>
    <property type="project" value="UniProtKB-KW"/>
</dbReference>
<dbReference type="HAMAP" id="MF_00160">
    <property type="entry name" value="SerC_aminotrans_5"/>
    <property type="match status" value="1"/>
</dbReference>
<keyword evidence="13" id="KW-1185">Reference proteome</keyword>
<gene>
    <name evidence="12" type="ORF">NMOB1V02_LOCUS8743</name>
</gene>
<evidence type="ECO:0000256" key="3">
    <source>
        <dbReference type="ARBA" id="ARBA00006904"/>
    </source>
</evidence>
<dbReference type="InterPro" id="IPR015424">
    <property type="entry name" value="PyrdxlP-dep_Trfase"/>
</dbReference>
<evidence type="ECO:0000256" key="2">
    <source>
        <dbReference type="ARBA" id="ARBA00005099"/>
    </source>
</evidence>
<dbReference type="FunFam" id="3.40.640.10:FF:000010">
    <property type="entry name" value="Phosphoserine aminotransferase"/>
    <property type="match status" value="1"/>
</dbReference>
<dbReference type="InterPro" id="IPR022278">
    <property type="entry name" value="Pser_aminoTfrase"/>
</dbReference>
<evidence type="ECO:0000256" key="6">
    <source>
        <dbReference type="ARBA" id="ARBA00022605"/>
    </source>
</evidence>
<dbReference type="Gene3D" id="3.90.1150.10">
    <property type="entry name" value="Aspartate Aminotransferase, domain 1"/>
    <property type="match status" value="1"/>
</dbReference>
<dbReference type="UniPathway" id="UPA00244">
    <property type="reaction ID" value="UER00311"/>
</dbReference>
<feature type="domain" description="Aminotransferase class V" evidence="11">
    <location>
        <begin position="52"/>
        <end position="324"/>
    </location>
</feature>
<name>A0A7R9GFX6_9CRUS</name>
<evidence type="ECO:0000256" key="5">
    <source>
        <dbReference type="ARBA" id="ARBA00022576"/>
    </source>
</evidence>
<organism evidence="12">
    <name type="scientific">Notodromas monacha</name>
    <dbReference type="NCBI Taxonomy" id="399045"/>
    <lineage>
        <taxon>Eukaryota</taxon>
        <taxon>Metazoa</taxon>
        <taxon>Ecdysozoa</taxon>
        <taxon>Arthropoda</taxon>
        <taxon>Crustacea</taxon>
        <taxon>Oligostraca</taxon>
        <taxon>Ostracoda</taxon>
        <taxon>Podocopa</taxon>
        <taxon>Podocopida</taxon>
        <taxon>Cypridocopina</taxon>
        <taxon>Cypridoidea</taxon>
        <taxon>Cyprididae</taxon>
        <taxon>Notodromas</taxon>
    </lineage>
</organism>
<keyword evidence="7" id="KW-0808">Transferase</keyword>
<dbReference type="GO" id="GO:0030170">
    <property type="term" value="F:pyridoxal phosphate binding"/>
    <property type="evidence" value="ECO:0007669"/>
    <property type="project" value="TreeGrafter"/>
</dbReference>
<comment type="cofactor">
    <cofactor evidence="1">
        <name>pyridoxal 5'-phosphate</name>
        <dbReference type="ChEBI" id="CHEBI:597326"/>
    </cofactor>
</comment>
<evidence type="ECO:0000256" key="1">
    <source>
        <dbReference type="ARBA" id="ARBA00001933"/>
    </source>
</evidence>
<sequence>MTSSLPPVINFAAGPSKLPEEVKSSVNSTHIVNLENGHCSSSANFIFPNPNQQVIANIAAELESYQGKGISILCMSHRSADFLKIINKAQEILKQLLGIPDNYKILFLQGGGTGQFSAVPMNLLRTGTADYVVTGTWSDKASKEAKKYMHQVNLVAPKPQTFTSIPDRVNWKLTDGADYLYYCANETVHGVEFHETPLCPDDVTLVSDMSSNFLSRQIDVSKYGLIFAGAQKNVGPAGVVVAIIREDLLKNELKNPQTPLVLDYADQAKNNSVANTPCTFGIYALELVLEWILNQGGLEEMERRSREKAALIYDVIDASAGFYSNPVAPLCRSRYL</sequence>
<comment type="pathway">
    <text evidence="2">Amino-acid biosynthesis; L-serine biosynthesis; L-serine from 3-phospho-D-glycerate: step 2/3.</text>
</comment>
<dbReference type="InterPro" id="IPR000192">
    <property type="entry name" value="Aminotrans_V_dom"/>
</dbReference>
<keyword evidence="6" id="KW-0028">Amino-acid biosynthesis</keyword>
<dbReference type="Gene3D" id="3.40.640.10">
    <property type="entry name" value="Type I PLP-dependent aspartate aminotransferase-like (Major domain)"/>
    <property type="match status" value="1"/>
</dbReference>
<dbReference type="NCBIfam" id="NF003764">
    <property type="entry name" value="PRK05355.1"/>
    <property type="match status" value="1"/>
</dbReference>
<evidence type="ECO:0000256" key="7">
    <source>
        <dbReference type="ARBA" id="ARBA00022679"/>
    </source>
</evidence>
<dbReference type="SUPFAM" id="SSF53383">
    <property type="entry name" value="PLP-dependent transferases"/>
    <property type="match status" value="1"/>
</dbReference>
<evidence type="ECO:0000256" key="8">
    <source>
        <dbReference type="ARBA" id="ARBA00022898"/>
    </source>
</evidence>
<dbReference type="InterPro" id="IPR015421">
    <property type="entry name" value="PyrdxlP-dep_Trfase_major"/>
</dbReference>
<dbReference type="AlphaFoldDB" id="A0A7R9GFX6"/>
<dbReference type="EMBL" id="OA884648">
    <property type="protein sequence ID" value="CAD7281090.1"/>
    <property type="molecule type" value="Genomic_DNA"/>
</dbReference>
<dbReference type="EMBL" id="CAJPEX010002611">
    <property type="protein sequence ID" value="CAG0921242.1"/>
    <property type="molecule type" value="Genomic_DNA"/>
</dbReference>
<evidence type="ECO:0000256" key="10">
    <source>
        <dbReference type="ARBA" id="ARBA00049007"/>
    </source>
</evidence>
<dbReference type="InterPro" id="IPR015422">
    <property type="entry name" value="PyrdxlP-dep_Trfase_small"/>
</dbReference>
<evidence type="ECO:0000259" key="11">
    <source>
        <dbReference type="Pfam" id="PF00266"/>
    </source>
</evidence>
<evidence type="ECO:0000313" key="13">
    <source>
        <dbReference type="Proteomes" id="UP000678499"/>
    </source>
</evidence>
<dbReference type="GO" id="GO:0005737">
    <property type="term" value="C:cytoplasm"/>
    <property type="evidence" value="ECO:0007669"/>
    <property type="project" value="TreeGrafter"/>
</dbReference>
<reference evidence="12" key="1">
    <citation type="submission" date="2020-11" db="EMBL/GenBank/DDBJ databases">
        <authorList>
            <person name="Tran Van P."/>
        </authorList>
    </citation>
    <scope>NUCLEOTIDE SEQUENCE</scope>
</reference>
<dbReference type="GO" id="GO:0004648">
    <property type="term" value="F:O-phospho-L-serine:2-oxoglutarate aminotransferase activity"/>
    <property type="evidence" value="ECO:0007669"/>
    <property type="project" value="UniProtKB-EC"/>
</dbReference>
<dbReference type="UniPathway" id="UPA00135">
    <property type="reaction ID" value="UER00197"/>
</dbReference>
<protein>
    <recommendedName>
        <fullName evidence="4">phosphoserine transaminase</fullName>
        <ecNumber evidence="4">2.6.1.52</ecNumber>
    </recommendedName>
</protein>
<dbReference type="PANTHER" id="PTHR43247">
    <property type="entry name" value="PHOSPHOSERINE AMINOTRANSFERASE"/>
    <property type="match status" value="1"/>
</dbReference>
<dbReference type="PIRSF" id="PIRSF000525">
    <property type="entry name" value="SerC"/>
    <property type="match status" value="1"/>
</dbReference>
<evidence type="ECO:0000256" key="4">
    <source>
        <dbReference type="ARBA" id="ARBA00013030"/>
    </source>
</evidence>
<dbReference type="PANTHER" id="PTHR43247:SF1">
    <property type="entry name" value="PHOSPHOSERINE AMINOTRANSFERASE"/>
    <property type="match status" value="1"/>
</dbReference>
<comment type="similarity">
    <text evidence="3">Belongs to the class-V pyridoxal-phosphate-dependent aminotransferase family. SerC subfamily.</text>
</comment>
<accession>A0A7R9GFX6</accession>
<evidence type="ECO:0000313" key="12">
    <source>
        <dbReference type="EMBL" id="CAD7281090.1"/>
    </source>
</evidence>
<comment type="catalytic activity">
    <reaction evidence="10">
        <text>O-phospho-L-serine + 2-oxoglutarate = 3-phosphooxypyruvate + L-glutamate</text>
        <dbReference type="Rhea" id="RHEA:14329"/>
        <dbReference type="ChEBI" id="CHEBI:16810"/>
        <dbReference type="ChEBI" id="CHEBI:18110"/>
        <dbReference type="ChEBI" id="CHEBI:29985"/>
        <dbReference type="ChEBI" id="CHEBI:57524"/>
        <dbReference type="EC" id="2.6.1.52"/>
    </reaction>
</comment>
<dbReference type="OrthoDB" id="1703350at2759"/>